<proteinExistence type="predicted"/>
<dbReference type="PATRIC" id="fig|456.5.peg.1915"/>
<feature type="chain" id="PRO_5006914640" evidence="1">
    <location>
        <begin position="29"/>
        <end position="364"/>
    </location>
</feature>
<dbReference type="InterPro" id="IPR036908">
    <property type="entry name" value="RlpA-like_sf"/>
</dbReference>
<reference evidence="2 3" key="1">
    <citation type="submission" date="2015-11" db="EMBL/GenBank/DDBJ databases">
        <title>Genomic analysis of 38 Legionella species identifies large and diverse effector repertoires.</title>
        <authorList>
            <person name="Burstein D."/>
            <person name="Amaro F."/>
            <person name="Zusman T."/>
            <person name="Lifshitz Z."/>
            <person name="Cohen O."/>
            <person name="Gilbert J.A."/>
            <person name="Pupko T."/>
            <person name="Shuman H.A."/>
            <person name="Segal G."/>
        </authorList>
    </citation>
    <scope>NUCLEOTIDE SEQUENCE [LARGE SCALE GENOMIC DNA]</scope>
    <source>
        <strain evidence="2 3">BL-540</strain>
    </source>
</reference>
<evidence type="ECO:0000256" key="1">
    <source>
        <dbReference type="SAM" id="SignalP"/>
    </source>
</evidence>
<organism evidence="2 3">
    <name type="scientific">Legionella jordanis</name>
    <dbReference type="NCBI Taxonomy" id="456"/>
    <lineage>
        <taxon>Bacteria</taxon>
        <taxon>Pseudomonadati</taxon>
        <taxon>Pseudomonadota</taxon>
        <taxon>Gammaproteobacteria</taxon>
        <taxon>Legionellales</taxon>
        <taxon>Legionellaceae</taxon>
        <taxon>Legionella</taxon>
    </lineage>
</organism>
<comment type="caution">
    <text evidence="2">The sequence shown here is derived from an EMBL/GenBank/DDBJ whole genome shotgun (WGS) entry which is preliminary data.</text>
</comment>
<keyword evidence="1" id="KW-0732">Signal</keyword>
<dbReference type="STRING" id="456.Ljor_1794"/>
<evidence type="ECO:0000313" key="2">
    <source>
        <dbReference type="EMBL" id="KTD17488.1"/>
    </source>
</evidence>
<dbReference type="Proteomes" id="UP000055035">
    <property type="component" value="Unassembled WGS sequence"/>
</dbReference>
<dbReference type="SUPFAM" id="SSF50685">
    <property type="entry name" value="Barwin-like endoglucanases"/>
    <property type="match status" value="1"/>
</dbReference>
<feature type="signal peptide" evidence="1">
    <location>
        <begin position="1"/>
        <end position="28"/>
    </location>
</feature>
<dbReference type="EMBL" id="LNYJ01000011">
    <property type="protein sequence ID" value="KTD17488.1"/>
    <property type="molecule type" value="Genomic_DNA"/>
</dbReference>
<accession>A0A0W0VBJ5</accession>
<dbReference type="AlphaFoldDB" id="A0A0W0VBJ5"/>
<keyword evidence="3" id="KW-1185">Reference proteome</keyword>
<protein>
    <submittedName>
        <fullName evidence="2">Uncharacterized protein</fullName>
    </submittedName>
</protein>
<gene>
    <name evidence="2" type="ORF">Ljor_1794</name>
</gene>
<name>A0A0W0VBJ5_9GAMM</name>
<sequence length="364" mass="41325">MPFYASSRTNMKFKLLFINLLIGSQAMAAPHFMPSAPQSSTQYLIDGKALCATAKETLAYLNRGKDYDPAVIHEGKLFKIPLGRVKETLVFICQHQNEMANPQFIQKHFDFVRWYPDMEQAKPLSLNKPLIKNLAKDKILMTKYYVHLAKASHSPSATYPFALYALPKDEESLSLEEANTKPELLRFRYGKQAILKGALTHKNVPVLAYLSRNDLEAALMQGTVVADFGHHQYKIFNVHRCNNIPYDKNKAPYQQERYWFFKEVNGIKGYGKDAEQKITVNPKVTFAADLKQFGLGKLLMLQYPGQDGRMITKAGIMADTGGAFDNNAFQIDYLSGSYAGKDAFYKATQHLPNYVNAYFMLLKQ</sequence>
<evidence type="ECO:0000313" key="3">
    <source>
        <dbReference type="Proteomes" id="UP000055035"/>
    </source>
</evidence>